<name>G6YUL6_9GAMM</name>
<reference evidence="2 3" key="1">
    <citation type="journal article" date="2012" name="J. Bacteriol.">
        <title>Genome sequence of deep-sea manganese-oxidizing bacterium Marinobacter manganoxydans MnI7-9.</title>
        <authorList>
            <person name="Wang H."/>
            <person name="Li H."/>
            <person name="Shao Z."/>
            <person name="Liao S."/>
            <person name="Johnstone L."/>
            <person name="Rensing C."/>
            <person name="Wang G."/>
        </authorList>
    </citation>
    <scope>NUCLEOTIDE SEQUENCE [LARGE SCALE GENOMIC DNA]</scope>
    <source>
        <strain evidence="2 3">MnI7-9</strain>
    </source>
</reference>
<protein>
    <submittedName>
        <fullName evidence="2">Uncharacterized protein</fullName>
    </submittedName>
</protein>
<dbReference type="PATRIC" id="fig|1094979.3.peg.2398"/>
<keyword evidence="1" id="KW-0812">Transmembrane</keyword>
<keyword evidence="1" id="KW-1133">Transmembrane helix</keyword>
<evidence type="ECO:0000313" key="3">
    <source>
        <dbReference type="Proteomes" id="UP000003208"/>
    </source>
</evidence>
<proteinExistence type="predicted"/>
<dbReference type="Proteomes" id="UP000003208">
    <property type="component" value="Unassembled WGS sequence"/>
</dbReference>
<feature type="transmembrane region" description="Helical" evidence="1">
    <location>
        <begin position="12"/>
        <end position="35"/>
    </location>
</feature>
<evidence type="ECO:0000256" key="1">
    <source>
        <dbReference type="SAM" id="Phobius"/>
    </source>
</evidence>
<dbReference type="AlphaFoldDB" id="G6YUL6"/>
<evidence type="ECO:0000313" key="2">
    <source>
        <dbReference type="EMBL" id="EHJ03991.1"/>
    </source>
</evidence>
<keyword evidence="1" id="KW-0472">Membrane</keyword>
<organism evidence="2 3">
    <name type="scientific">Marinobacter manganoxydans MnI7-9</name>
    <dbReference type="NCBI Taxonomy" id="1094979"/>
    <lineage>
        <taxon>Bacteria</taxon>
        <taxon>Pseudomonadati</taxon>
        <taxon>Pseudomonadota</taxon>
        <taxon>Gammaproteobacteria</taxon>
        <taxon>Pseudomonadales</taxon>
        <taxon>Marinobacteraceae</taxon>
        <taxon>Marinobacter</taxon>
    </lineage>
</organism>
<accession>G6YUL6</accession>
<sequence length="38" mass="4154">MGLLTGPRRWWLFGAFGVIAGLTFGWEQLVIFGLGDNG</sequence>
<keyword evidence="3" id="KW-1185">Reference proteome</keyword>
<dbReference type="EMBL" id="AGTR01000053">
    <property type="protein sequence ID" value="EHJ03991.1"/>
    <property type="molecule type" value="Genomic_DNA"/>
</dbReference>
<gene>
    <name evidence="2" type="ORF">KYE_12415</name>
</gene>